<evidence type="ECO:0000313" key="5">
    <source>
        <dbReference type="Proteomes" id="UP001149140"/>
    </source>
</evidence>
<protein>
    <submittedName>
        <fullName evidence="4">SIR2 family protein</fullName>
    </submittedName>
</protein>
<proteinExistence type="predicted"/>
<keyword evidence="5" id="KW-1185">Reference proteome</keyword>
<dbReference type="AlphaFoldDB" id="A0A9X3MQQ9"/>
<dbReference type="InterPro" id="IPR026590">
    <property type="entry name" value="Ssirtuin_cat_dom"/>
</dbReference>
<dbReference type="Proteomes" id="UP001149140">
    <property type="component" value="Unassembled WGS sequence"/>
</dbReference>
<organism evidence="4 5">
    <name type="scientific">Solirubrobacter ginsenosidimutans</name>
    <dbReference type="NCBI Taxonomy" id="490573"/>
    <lineage>
        <taxon>Bacteria</taxon>
        <taxon>Bacillati</taxon>
        <taxon>Actinomycetota</taxon>
        <taxon>Thermoleophilia</taxon>
        <taxon>Solirubrobacterales</taxon>
        <taxon>Solirubrobacteraceae</taxon>
        <taxon>Solirubrobacter</taxon>
    </lineage>
</organism>
<name>A0A9X3MQQ9_9ACTN</name>
<keyword evidence="1" id="KW-0520">NAD</keyword>
<dbReference type="EMBL" id="JAPDOD010000002">
    <property type="protein sequence ID" value="MDA0159483.1"/>
    <property type="molecule type" value="Genomic_DNA"/>
</dbReference>
<dbReference type="PROSITE" id="PS50305">
    <property type="entry name" value="SIRTUIN"/>
    <property type="match status" value="1"/>
</dbReference>
<comment type="caution">
    <text evidence="4">The sequence shown here is derived from an EMBL/GenBank/DDBJ whole genome shotgun (WGS) entry which is preliminary data.</text>
</comment>
<evidence type="ECO:0000259" key="3">
    <source>
        <dbReference type="PROSITE" id="PS50305"/>
    </source>
</evidence>
<comment type="caution">
    <text evidence="2">Lacks conserved residue(s) required for the propagation of feature annotation.</text>
</comment>
<reference evidence="4" key="1">
    <citation type="submission" date="2022-10" db="EMBL/GenBank/DDBJ databases">
        <title>The WGS of Solirubrobacter ginsenosidimutans DSM 21036.</title>
        <authorList>
            <person name="Jiang Z."/>
        </authorList>
    </citation>
    <scope>NUCLEOTIDE SEQUENCE</scope>
    <source>
        <strain evidence="4">DSM 21036</strain>
    </source>
</reference>
<evidence type="ECO:0000256" key="2">
    <source>
        <dbReference type="PROSITE-ProRule" id="PRU00236"/>
    </source>
</evidence>
<sequence>MTLDPIVSLSVSLAEAPGSVALFLGSGVSVDAGIPTGWDIYVDGVQRLRRLEEGDVEPLSADDVERWLTETGRADFNYSRLLEDIVPDAATRRTYIAGYFADASPGATHQHVADLIADGLVRVVVTTNFDRLLEQALAARGIEPIVVSDDSSLAAMPRREHATCFLLKAHGDYQQETIRNTPGELAELEPGVAAELQAILDRYGVLLVGYSGNDEAIRRALCARRSRYGLWWLSRSDPPRAPIPELLERTAGRAIVRESASEFFADLRGRLAVYKQHPSGHTPATVHDEILALLQSGDQVGLTESLRREHHAYDAGMTAWTATHANSGNSFAAIEAALPDIVAILERRLASILPVAFHDSRQLTATLRALTRSIESRQLHGHWHGQARWTGWAIGYTVGAILARLERWDDALTIATVTVSDGHRTEFLLRHGGSLGQAIAQIHSTNRGKKFHAGDWEHLHETVAGFGWLSDRYPELFDGDGQPRGHLSSFDFLVNIAAALRQEAHLAYWTTAGNAARDTARRMNSEPDAIGSLFEFVDEPNVDAARLGVLLGERMPAHTHFLGQFPEWRGAVAILLTGSSADG</sequence>
<accession>A0A9X3MQQ9</accession>
<evidence type="ECO:0000313" key="4">
    <source>
        <dbReference type="EMBL" id="MDA0159483.1"/>
    </source>
</evidence>
<feature type="domain" description="Deacetylase sirtuin-type" evidence="3">
    <location>
        <begin position="1"/>
        <end position="309"/>
    </location>
</feature>
<dbReference type="Gene3D" id="3.40.50.1220">
    <property type="entry name" value="TPP-binding domain"/>
    <property type="match status" value="1"/>
</dbReference>
<gene>
    <name evidence="4" type="ORF">OM076_04340</name>
</gene>
<dbReference type="InterPro" id="IPR029035">
    <property type="entry name" value="DHS-like_NAD/FAD-binding_dom"/>
</dbReference>
<dbReference type="Pfam" id="PF13289">
    <property type="entry name" value="SIR2_2"/>
    <property type="match status" value="1"/>
</dbReference>
<evidence type="ECO:0000256" key="1">
    <source>
        <dbReference type="ARBA" id="ARBA00023027"/>
    </source>
</evidence>
<dbReference type="SUPFAM" id="SSF52467">
    <property type="entry name" value="DHS-like NAD/FAD-binding domain"/>
    <property type="match status" value="1"/>
</dbReference>
<dbReference type="RefSeq" id="WP_270038207.1">
    <property type="nucleotide sequence ID" value="NZ_JAPDOD010000002.1"/>
</dbReference>